<dbReference type="Proteomes" id="UP000812961">
    <property type="component" value="Unassembled WGS sequence"/>
</dbReference>
<proteinExistence type="predicted"/>
<reference evidence="2 3" key="1">
    <citation type="submission" date="2021-08" db="EMBL/GenBank/DDBJ databases">
        <title>The genome sequence of Chitinophaga sp. B61.</title>
        <authorList>
            <person name="Zhang X."/>
        </authorList>
    </citation>
    <scope>NUCLEOTIDE SEQUENCE [LARGE SCALE GENOMIC DNA]</scope>
    <source>
        <strain evidence="2 3">B61</strain>
    </source>
</reference>
<dbReference type="PROSITE" id="PS51257">
    <property type="entry name" value="PROKAR_LIPOPROTEIN"/>
    <property type="match status" value="1"/>
</dbReference>
<accession>A0ABS7G963</accession>
<name>A0ABS7G963_9BACT</name>
<evidence type="ECO:0000259" key="1">
    <source>
        <dbReference type="Pfam" id="PF14344"/>
    </source>
</evidence>
<dbReference type="Pfam" id="PF14344">
    <property type="entry name" value="DUF4397"/>
    <property type="match status" value="1"/>
</dbReference>
<comment type="caution">
    <text evidence="2">The sequence shown here is derived from an EMBL/GenBank/DDBJ whole genome shotgun (WGS) entry which is preliminary data.</text>
</comment>
<dbReference type="RefSeq" id="WP_220249400.1">
    <property type="nucleotide sequence ID" value="NZ_JAICCF010000001.1"/>
</dbReference>
<protein>
    <submittedName>
        <fullName evidence="2">DUF4397 domain-containing protein</fullName>
    </submittedName>
</protein>
<feature type="domain" description="DUF4397" evidence="1">
    <location>
        <begin position="32"/>
        <end position="139"/>
    </location>
</feature>
<evidence type="ECO:0000313" key="3">
    <source>
        <dbReference type="Proteomes" id="UP000812961"/>
    </source>
</evidence>
<evidence type="ECO:0000313" key="2">
    <source>
        <dbReference type="EMBL" id="MBW8684206.1"/>
    </source>
</evidence>
<sequence>MKHWIYFVLIIATVGIVACNKDSDDSIPVTSSNINLFQAIPGRSFDVYVDTVSIGKGVEYGGSTGYKSFEAKRYVMMITPAGKPDSPYIGGQISLRNGYHYSIFLSENNERLPQVLLVEDNLRTTTAGYGRMRYVNLSDAFINNFTRLTVDIKVHTTLLDGRIDTARYFRRLSYQAATDFADVAAGPHSLFVTYPDSTLALNGTSGYSCNIEDQKHYTIIGYGNAMKPDSFKLTTFVH</sequence>
<organism evidence="2 3">
    <name type="scientific">Chitinophaga rhizophila</name>
    <dbReference type="NCBI Taxonomy" id="2866212"/>
    <lineage>
        <taxon>Bacteria</taxon>
        <taxon>Pseudomonadati</taxon>
        <taxon>Bacteroidota</taxon>
        <taxon>Chitinophagia</taxon>
        <taxon>Chitinophagales</taxon>
        <taxon>Chitinophagaceae</taxon>
        <taxon>Chitinophaga</taxon>
    </lineage>
</organism>
<dbReference type="InterPro" id="IPR025510">
    <property type="entry name" value="DUF4397"/>
</dbReference>
<gene>
    <name evidence="2" type="ORF">K1Y79_07640</name>
</gene>
<dbReference type="EMBL" id="JAICCF010000001">
    <property type="protein sequence ID" value="MBW8684206.1"/>
    <property type="molecule type" value="Genomic_DNA"/>
</dbReference>
<keyword evidence="3" id="KW-1185">Reference proteome</keyword>